<reference evidence="2 3" key="1">
    <citation type="journal article" date="2020" name="ISME J.">
        <title>Uncovering the hidden diversity of litter-decomposition mechanisms in mushroom-forming fungi.</title>
        <authorList>
            <person name="Floudas D."/>
            <person name="Bentzer J."/>
            <person name="Ahren D."/>
            <person name="Johansson T."/>
            <person name="Persson P."/>
            <person name="Tunlid A."/>
        </authorList>
    </citation>
    <scope>NUCLEOTIDE SEQUENCE [LARGE SCALE GENOMIC DNA]</scope>
    <source>
        <strain evidence="2 3">CBS 146.42</strain>
    </source>
</reference>
<evidence type="ECO:0000256" key="1">
    <source>
        <dbReference type="SAM" id="Phobius"/>
    </source>
</evidence>
<gene>
    <name evidence="2" type="ORF">D9756_009882</name>
</gene>
<dbReference type="OrthoDB" id="10363702at2759"/>
<sequence>MVQLSQLWNKYTRCLAFLVIEGAFFALAAYLQVKEVRLPYRLPGFLSRFNTTSLVKGAIVILFNVWHGTAVACVVNILNDAYSREWKVRRNMQKGDVEGVDSVSIITSGLLDRLKYLGSEFVRASPTFKLACITSLWLASLQHAGSAAIVVGDGTEARRISAGGLLFGSSQLSYNIMTMERVLGLGLGYETQENWIIPKPATNASRGGGSLAYKSDIIYFNHSCQWHVPQFNNVSPVGGRVTIGGEDFDFRLFKSPPNGSTLDTTFGTAFYPVRPYLAATNATSAFLVFGGNSSFPLNSDPLAGNPSTPLNVIGSRAPRNTIDLSGLPTVYNASWFNFSAGRFRTSDGLGFLTLRAPLATALLCDAHPTLTTGTVNVTSNHLGIESFGGTPSVGNLNASDIPRYFSLALDGLISPDSNAYIDVPSPLGGTDPLLVDVTPLASFLLLSQVGSGSWVNGSNPPLSLDQIGRNVDALVLSSSKAQRVDGIGYSNLDIPQGSGSMVLDATGPTLNQVLVSNQIWFSVTALIALVTLLLCFYIALRIDKENHPPFDLDHINPLPPWP</sequence>
<dbReference type="AlphaFoldDB" id="A0A8H5CTH0"/>
<protein>
    <submittedName>
        <fullName evidence="2">Uncharacterized protein</fullName>
    </submittedName>
</protein>
<feature type="transmembrane region" description="Helical" evidence="1">
    <location>
        <begin position="54"/>
        <end position="78"/>
    </location>
</feature>
<keyword evidence="1" id="KW-0472">Membrane</keyword>
<organism evidence="2 3">
    <name type="scientific">Leucocoprinus leucothites</name>
    <dbReference type="NCBI Taxonomy" id="201217"/>
    <lineage>
        <taxon>Eukaryota</taxon>
        <taxon>Fungi</taxon>
        <taxon>Dikarya</taxon>
        <taxon>Basidiomycota</taxon>
        <taxon>Agaricomycotina</taxon>
        <taxon>Agaricomycetes</taxon>
        <taxon>Agaricomycetidae</taxon>
        <taxon>Agaricales</taxon>
        <taxon>Agaricineae</taxon>
        <taxon>Agaricaceae</taxon>
        <taxon>Leucocoprinus</taxon>
    </lineage>
</organism>
<feature type="transmembrane region" description="Helical" evidence="1">
    <location>
        <begin position="519"/>
        <end position="540"/>
    </location>
</feature>
<keyword evidence="3" id="KW-1185">Reference proteome</keyword>
<evidence type="ECO:0000313" key="3">
    <source>
        <dbReference type="Proteomes" id="UP000559027"/>
    </source>
</evidence>
<dbReference type="Proteomes" id="UP000559027">
    <property type="component" value="Unassembled WGS sequence"/>
</dbReference>
<feature type="transmembrane region" description="Helical" evidence="1">
    <location>
        <begin position="15"/>
        <end position="33"/>
    </location>
</feature>
<keyword evidence="1" id="KW-1133">Transmembrane helix</keyword>
<evidence type="ECO:0000313" key="2">
    <source>
        <dbReference type="EMBL" id="KAF5347328.1"/>
    </source>
</evidence>
<proteinExistence type="predicted"/>
<name>A0A8H5CTH0_9AGAR</name>
<dbReference type="EMBL" id="JAACJO010000026">
    <property type="protein sequence ID" value="KAF5347328.1"/>
    <property type="molecule type" value="Genomic_DNA"/>
</dbReference>
<comment type="caution">
    <text evidence="2">The sequence shown here is derived from an EMBL/GenBank/DDBJ whole genome shotgun (WGS) entry which is preliminary data.</text>
</comment>
<accession>A0A8H5CTH0</accession>
<keyword evidence="1" id="KW-0812">Transmembrane</keyword>